<protein>
    <submittedName>
        <fullName evidence="2">Uncharacterized protein</fullName>
    </submittedName>
</protein>
<keyword evidence="3" id="KW-1185">Reference proteome</keyword>
<evidence type="ECO:0000313" key="2">
    <source>
        <dbReference type="EMBL" id="OAG19752.1"/>
    </source>
</evidence>
<accession>A0A177DL48</accession>
<evidence type="ECO:0000313" key="3">
    <source>
        <dbReference type="Proteomes" id="UP000077248"/>
    </source>
</evidence>
<feature type="region of interest" description="Disordered" evidence="1">
    <location>
        <begin position="102"/>
        <end position="123"/>
    </location>
</feature>
<organism evidence="2 3">
    <name type="scientific">Alternaria alternata</name>
    <name type="common">Alternaria rot fungus</name>
    <name type="synonym">Torula alternata</name>
    <dbReference type="NCBI Taxonomy" id="5599"/>
    <lineage>
        <taxon>Eukaryota</taxon>
        <taxon>Fungi</taxon>
        <taxon>Dikarya</taxon>
        <taxon>Ascomycota</taxon>
        <taxon>Pezizomycotina</taxon>
        <taxon>Dothideomycetes</taxon>
        <taxon>Pleosporomycetidae</taxon>
        <taxon>Pleosporales</taxon>
        <taxon>Pleosporineae</taxon>
        <taxon>Pleosporaceae</taxon>
        <taxon>Alternaria</taxon>
        <taxon>Alternaria sect. Alternaria</taxon>
        <taxon>Alternaria alternata complex</taxon>
    </lineage>
</organism>
<proteinExistence type="predicted"/>
<sequence length="150" mass="17126">MQHPSGFIWYMSYIDIITTTTLDSTQHLRASVIHLAMYKLTWINLSSLVYRPTCARGCSPELQPVNQLSSYRRIYTNNGHRPNKPHDGRITEPVPTVERLSLPERGNDNVGEHRAENAGRSRLSKMHACPRPIALTPRGMYSFRDLPLLV</sequence>
<dbReference type="Proteomes" id="UP000077248">
    <property type="component" value="Unassembled WGS sequence"/>
</dbReference>
<dbReference type="VEuPathDB" id="FungiDB:CC77DRAFT_137481"/>
<dbReference type="RefSeq" id="XP_018385173.1">
    <property type="nucleotide sequence ID" value="XM_018530220.1"/>
</dbReference>
<gene>
    <name evidence="2" type="ORF">CC77DRAFT_137481</name>
</gene>
<dbReference type="EMBL" id="KV441480">
    <property type="protein sequence ID" value="OAG19752.1"/>
    <property type="molecule type" value="Genomic_DNA"/>
</dbReference>
<feature type="compositionally biased region" description="Basic and acidic residues" evidence="1">
    <location>
        <begin position="102"/>
        <end position="119"/>
    </location>
</feature>
<evidence type="ECO:0000256" key="1">
    <source>
        <dbReference type="SAM" id="MobiDB-lite"/>
    </source>
</evidence>
<dbReference type="AlphaFoldDB" id="A0A177DL48"/>
<dbReference type="GeneID" id="29115814"/>
<name>A0A177DL48_ALTAL</name>
<reference evidence="2 3" key="1">
    <citation type="submission" date="2016-05" db="EMBL/GenBank/DDBJ databases">
        <title>Comparative analysis of secretome profiles of manganese(II)-oxidizing ascomycete fungi.</title>
        <authorList>
            <consortium name="DOE Joint Genome Institute"/>
            <person name="Zeiner C.A."/>
            <person name="Purvine S.O."/>
            <person name="Zink E.M."/>
            <person name="Wu S."/>
            <person name="Pasa-Tolic L."/>
            <person name="Chaput D.L."/>
            <person name="Haridas S."/>
            <person name="Grigoriev I.V."/>
            <person name="Santelli C.M."/>
            <person name="Hansel C.M."/>
        </authorList>
    </citation>
    <scope>NUCLEOTIDE SEQUENCE [LARGE SCALE GENOMIC DNA]</scope>
    <source>
        <strain evidence="2 3">SRC1lrK2f</strain>
    </source>
</reference>
<dbReference type="KEGG" id="aalt:CC77DRAFT_137481"/>